<organism evidence="1 2">
    <name type="scientific">Candidatus Scalindua japonica</name>
    <dbReference type="NCBI Taxonomy" id="1284222"/>
    <lineage>
        <taxon>Bacteria</taxon>
        <taxon>Pseudomonadati</taxon>
        <taxon>Planctomycetota</taxon>
        <taxon>Candidatus Brocadiia</taxon>
        <taxon>Candidatus Brocadiales</taxon>
        <taxon>Candidatus Scalinduaceae</taxon>
        <taxon>Candidatus Scalindua</taxon>
    </lineage>
</organism>
<dbReference type="EMBL" id="BAOS01000039">
    <property type="protein sequence ID" value="GAX62708.1"/>
    <property type="molecule type" value="Genomic_DNA"/>
</dbReference>
<proteinExistence type="predicted"/>
<dbReference type="AlphaFoldDB" id="A0A286U3I4"/>
<evidence type="ECO:0000313" key="2">
    <source>
        <dbReference type="Proteomes" id="UP000218542"/>
    </source>
</evidence>
<evidence type="ECO:0000313" key="1">
    <source>
        <dbReference type="EMBL" id="GAX62708.1"/>
    </source>
</evidence>
<comment type="caution">
    <text evidence="1">The sequence shown here is derived from an EMBL/GenBank/DDBJ whole genome shotgun (WGS) entry which is preliminary data.</text>
</comment>
<reference evidence="2" key="1">
    <citation type="journal article" date="2017" name="Environ. Microbiol. Rep.">
        <title>Genetic Diversity of Marine Anaerobic Ammonium-Oxidizing Bacteria as Revealed by Genomic and Proteomic Analyses of 'Candidatus Scalindua japonica'.</title>
        <authorList>
            <person name="Oshiki M."/>
            <person name="Mizuto K."/>
            <person name="Kimura Z."/>
            <person name="Kindaichi T."/>
            <person name="Satoh H."/>
            <person name="Okabe S."/>
        </authorList>
    </citation>
    <scope>NUCLEOTIDE SEQUENCE [LARGE SCALE GENOMIC DNA]</scope>
    <source>
        <strain evidence="2">husup-a2</strain>
    </source>
</reference>
<keyword evidence="2" id="KW-1185">Reference proteome</keyword>
<dbReference type="Proteomes" id="UP000218542">
    <property type="component" value="Unassembled WGS sequence"/>
</dbReference>
<feature type="non-terminal residue" evidence="1">
    <location>
        <position position="1"/>
    </location>
</feature>
<name>A0A286U3I4_9BACT</name>
<accession>A0A286U3I4</accession>
<gene>
    <name evidence="1" type="ORF">SCALIN_C39_0002</name>
</gene>
<protein>
    <submittedName>
        <fullName evidence="1">Uncharacterized protein</fullName>
    </submittedName>
</protein>
<sequence>NLALIPDVLAISKSRVTAENYFVKKKIVWKRYT</sequence>